<accession>A0A0A8K2V4</accession>
<protein>
    <submittedName>
        <fullName evidence="1">Uncharacterized protein</fullName>
    </submittedName>
</protein>
<dbReference type="AlphaFoldDB" id="A0A0A8K2V4"/>
<reference evidence="1 2" key="1">
    <citation type="submission" date="2014-09" db="EMBL/GenBank/DDBJ databases">
        <title>Genome sequencing of Methyloceanibacter caenitepidi Gela4.</title>
        <authorList>
            <person name="Takeuchi M."/>
            <person name="Susumu S."/>
            <person name="Kamagata Y."/>
            <person name="Oshima K."/>
            <person name="Hattori M."/>
            <person name="Iwasaki W."/>
        </authorList>
    </citation>
    <scope>NUCLEOTIDE SEQUENCE [LARGE SCALE GENOMIC DNA]</scope>
    <source>
        <strain evidence="1 2">Gela4</strain>
    </source>
</reference>
<keyword evidence="2" id="KW-1185">Reference proteome</keyword>
<evidence type="ECO:0000313" key="1">
    <source>
        <dbReference type="EMBL" id="BAQ16314.1"/>
    </source>
</evidence>
<proteinExistence type="predicted"/>
<dbReference type="Proteomes" id="UP000031643">
    <property type="component" value="Chromosome"/>
</dbReference>
<organism evidence="1 2">
    <name type="scientific">Methyloceanibacter caenitepidi</name>
    <dbReference type="NCBI Taxonomy" id="1384459"/>
    <lineage>
        <taxon>Bacteria</taxon>
        <taxon>Pseudomonadati</taxon>
        <taxon>Pseudomonadota</taxon>
        <taxon>Alphaproteobacteria</taxon>
        <taxon>Hyphomicrobiales</taxon>
        <taxon>Hyphomicrobiaceae</taxon>
        <taxon>Methyloceanibacter</taxon>
    </lineage>
</organism>
<sequence>MAREGVHSTEEYAAWDAKYDSWAEEAKEYIKNNEGHRAAGIFRRGSMMVVQRMQNAFNDDHNARLNILWEKISDLTTHYENAMDEKRIWAADK</sequence>
<dbReference type="HOGENOM" id="CLU_2396260_0_0_5"/>
<gene>
    <name evidence="1" type="ORF">GL4_0853</name>
</gene>
<name>A0A0A8K2V4_9HYPH</name>
<dbReference type="KEGG" id="mcg:GL4_0853"/>
<evidence type="ECO:0000313" key="2">
    <source>
        <dbReference type="Proteomes" id="UP000031643"/>
    </source>
</evidence>
<dbReference type="EMBL" id="AP014648">
    <property type="protein sequence ID" value="BAQ16314.1"/>
    <property type="molecule type" value="Genomic_DNA"/>
</dbReference>